<dbReference type="EMBL" id="PPEK01000042">
    <property type="protein sequence ID" value="PNV66684.1"/>
    <property type="molecule type" value="Genomic_DNA"/>
</dbReference>
<keyword evidence="2" id="KW-1185">Reference proteome</keyword>
<dbReference type="AlphaFoldDB" id="A0A2K2U8S6"/>
<evidence type="ECO:0000313" key="2">
    <source>
        <dbReference type="Proteomes" id="UP000236197"/>
    </source>
</evidence>
<protein>
    <submittedName>
        <fullName evidence="1">Uncharacterized protein</fullName>
    </submittedName>
</protein>
<name>A0A2K2U8S6_9ACTN</name>
<evidence type="ECO:0000313" key="1">
    <source>
        <dbReference type="EMBL" id="PNV66684.1"/>
    </source>
</evidence>
<reference evidence="2" key="1">
    <citation type="submission" date="2018-01" db="EMBL/GenBank/DDBJ databases">
        <title>Rubneribacter badeniensis gen. nov., sp. nov., and Colonibacter rubneri, gen. nov., sp. nov., WGS of new members of the Eggerthellaceae.</title>
        <authorList>
            <person name="Danylec N."/>
            <person name="Stoll D.A."/>
            <person name="Doetsch A."/>
            <person name="Kulling S.E."/>
            <person name="Huch M."/>
        </authorList>
    </citation>
    <scope>NUCLEOTIDE SEQUENCE [LARGE SCALE GENOMIC DNA]</scope>
    <source>
        <strain evidence="2">ResAG-96</strain>
    </source>
</reference>
<accession>A0A2K2U8S6</accession>
<organism evidence="1 2">
    <name type="scientific">Enteroscipio rubneri</name>
    <dbReference type="NCBI Taxonomy" id="2070686"/>
    <lineage>
        <taxon>Bacteria</taxon>
        <taxon>Bacillati</taxon>
        <taxon>Actinomycetota</taxon>
        <taxon>Coriobacteriia</taxon>
        <taxon>Eggerthellales</taxon>
        <taxon>Eggerthellaceae</taxon>
        <taxon>Enteroscipio</taxon>
    </lineage>
</organism>
<gene>
    <name evidence="1" type="ORF">C2L71_11870</name>
</gene>
<comment type="caution">
    <text evidence="1">The sequence shown here is derived from an EMBL/GenBank/DDBJ whole genome shotgun (WGS) entry which is preliminary data.</text>
</comment>
<dbReference type="Proteomes" id="UP000236197">
    <property type="component" value="Unassembled WGS sequence"/>
</dbReference>
<sequence>MTSIQFAYQEWYERVKNGSSYIVSCYEQSESAYEKLQFLRIILEESDLLSTCDKTIMTRFADETYHIGGDYLYQLDPCAFQQVPNYVESWCDDIVAKYKTKHQLD</sequence>
<proteinExistence type="predicted"/>